<dbReference type="HAMAP" id="MF_01488">
    <property type="entry name" value="RecD2"/>
    <property type="match status" value="1"/>
</dbReference>
<protein>
    <recommendedName>
        <fullName evidence="3">ATP-dependent RecD2 DNA helicase</fullName>
        <ecNumber evidence="3">5.6.2.3</ecNumber>
    </recommendedName>
    <alternativeName>
        <fullName evidence="3">DNA 5'-3' helicase subunit RecD2</fullName>
    </alternativeName>
</protein>
<dbReference type="RefSeq" id="WP_046466761.1">
    <property type="nucleotide sequence ID" value="NZ_CP017463.1"/>
</dbReference>
<feature type="compositionally biased region" description="Basic and acidic residues" evidence="4">
    <location>
        <begin position="776"/>
        <end position="788"/>
    </location>
</feature>
<dbReference type="SMART" id="SM00382">
    <property type="entry name" value="AAA"/>
    <property type="match status" value="1"/>
</dbReference>
<dbReference type="Gene3D" id="2.30.30.940">
    <property type="match status" value="1"/>
</dbReference>
<comment type="caution">
    <text evidence="6">The sequence shown here is derived from an EMBL/GenBank/DDBJ whole genome shotgun (WGS) entry which is preliminary data.</text>
</comment>
<keyword evidence="3" id="KW-0238">DNA-binding</keyword>
<keyword evidence="3" id="KW-0378">Hydrolase</keyword>
<dbReference type="Pfam" id="PF13538">
    <property type="entry name" value="UvrD_C_2"/>
    <property type="match status" value="1"/>
</dbReference>
<dbReference type="InterPro" id="IPR055446">
    <property type="entry name" value="RecD2_N_OB"/>
</dbReference>
<sequence>MTDPTLFDYSMIKGTVEAILFQNSDNYYTVLKVDTIETNESFDTMPTVVGFLPNVVEGDVYTFKGQTVEHPRYGKQLKAETFEKELPQTKDAIISYLSSDLFKGIGKKTAQNIVNTLGENAINDILNDASVLEKVPSLPKKKQKQIAEQIASNQETEKVMIRLHDLGFGPKLASSIYQYYGAETLSVLDKNPYQLVYDIKGIGFSKADQLAQKIGIKFDDPERLKAGLLFTLEEECIKQGHTYIPNDQIIAATFNVLTQNNNNDDNQINHEHLQTMLLQLNEEKRLIVDKEKISIPSLYYSELKSVQNLYRIKTHTTKLKEIEQSDLQLHIGDIETNNEVSYAASQKDALQTAINSKIMLLTGGPGTGKTTVIKGIVELYAEVHGISLDYDDYQEDDYPVVLAAPTGRASKRLQESTGLEAMTIHRLIGWNQDTQPEDILENEINARLIIIDEMSMVDTWLFHQFLSAVPLDAQIILVGDEDQLPSVGPGQVFKDLIDSNTIPRVNLTEVYRQQDGSSIIELAHRMKLGQPIDITQRFHDRSFINCGTEQIPNVVEKVVNSAVNKGYDMSDIQVLAPMYKGNAGIKRLNQILQSILNPKEKDTREIEFGDVVFRKGDKVLQLVNRPNDNIFNGDIGVIVGIFWAKENALNKDVLVVDFEGNEITFTRQDMLELTHAYCTSIHKSQGSEFPIVIMPIVKQYFRMLQRPILYTGLTRAKQSLVLLGDPQAFDIGLNTNGQKRLTQLFTLLKQYFTEEKSYDLSLTEENNESDDSQGIHYEDDVTDVKDKDDSNKTMTIELTEETIYQIDPMINMGETSPYDFANR</sequence>
<dbReference type="Pfam" id="PF13604">
    <property type="entry name" value="AAA_30"/>
    <property type="match status" value="1"/>
</dbReference>
<comment type="catalytic activity">
    <reaction evidence="3">
        <text>ATP + H2O = ADP + phosphate + H(+)</text>
        <dbReference type="Rhea" id="RHEA:13065"/>
        <dbReference type="ChEBI" id="CHEBI:15377"/>
        <dbReference type="ChEBI" id="CHEBI:15378"/>
        <dbReference type="ChEBI" id="CHEBI:30616"/>
        <dbReference type="ChEBI" id="CHEBI:43474"/>
        <dbReference type="ChEBI" id="CHEBI:456216"/>
        <dbReference type="EC" id="5.6.2.3"/>
    </reaction>
</comment>
<evidence type="ECO:0000259" key="5">
    <source>
        <dbReference type="SMART" id="SM00382"/>
    </source>
</evidence>
<dbReference type="PANTHER" id="PTHR43788">
    <property type="entry name" value="DNA2/NAM7 HELICASE FAMILY MEMBER"/>
    <property type="match status" value="1"/>
</dbReference>
<dbReference type="InterPro" id="IPR027417">
    <property type="entry name" value="P-loop_NTPase"/>
</dbReference>
<dbReference type="Pfam" id="PF23139">
    <property type="entry name" value="OB_YrrC"/>
    <property type="match status" value="1"/>
</dbReference>
<dbReference type="PANTHER" id="PTHR43788:SF6">
    <property type="entry name" value="DNA HELICASE B"/>
    <property type="match status" value="1"/>
</dbReference>
<proteinExistence type="inferred from homology"/>
<name>A0ABY1H7I9_9STAP</name>
<dbReference type="Gene3D" id="1.10.10.2220">
    <property type="match status" value="1"/>
</dbReference>
<keyword evidence="7" id="KW-1185">Reference proteome</keyword>
<dbReference type="InterPro" id="IPR029493">
    <property type="entry name" value="RecD2-like_HHH"/>
</dbReference>
<keyword evidence="1 3" id="KW-0547">Nucleotide-binding</keyword>
<comment type="similarity">
    <text evidence="3">Belongs to the RecD family. RecD2 subfamily.</text>
</comment>
<dbReference type="CDD" id="cd18809">
    <property type="entry name" value="SF1_C_RecD"/>
    <property type="match status" value="1"/>
</dbReference>
<dbReference type="InterPro" id="IPR050534">
    <property type="entry name" value="Coronavir_polyprotein_1ab"/>
</dbReference>
<gene>
    <name evidence="3" type="primary">recD2</name>
    <name evidence="6" type="ORF">SAMN03097721_01532</name>
</gene>
<feature type="binding site" evidence="3">
    <location>
        <begin position="366"/>
        <end position="370"/>
    </location>
    <ligand>
        <name>ATP</name>
        <dbReference type="ChEBI" id="CHEBI:30616"/>
    </ligand>
</feature>
<accession>A0ABY1H7I9</accession>
<organism evidence="6 7">
    <name type="scientific">Staphylococcus pasteuri</name>
    <dbReference type="NCBI Taxonomy" id="45972"/>
    <lineage>
        <taxon>Bacteria</taxon>
        <taxon>Bacillati</taxon>
        <taxon>Bacillota</taxon>
        <taxon>Bacilli</taxon>
        <taxon>Bacillales</taxon>
        <taxon>Staphylococcaceae</taxon>
        <taxon>Staphylococcus</taxon>
    </lineage>
</organism>
<dbReference type="NCBIfam" id="TIGR01448">
    <property type="entry name" value="recD_rel"/>
    <property type="match status" value="1"/>
</dbReference>
<dbReference type="SUPFAM" id="SSF52540">
    <property type="entry name" value="P-loop containing nucleoside triphosphate hydrolases"/>
    <property type="match status" value="2"/>
</dbReference>
<evidence type="ECO:0000313" key="7">
    <source>
        <dbReference type="Proteomes" id="UP000182665"/>
    </source>
</evidence>
<dbReference type="CDD" id="cd17933">
    <property type="entry name" value="DEXSc_RecD-like"/>
    <property type="match status" value="1"/>
</dbReference>
<comment type="function">
    <text evidence="3">DNA-dependent ATPase and ATP-dependent 5'-3' DNA helicase. Has no activity on blunt DNA or DNA with 3'-overhangs, requires at least 10 bases of 5'-ssDNA for helicase activity.</text>
</comment>
<evidence type="ECO:0000256" key="2">
    <source>
        <dbReference type="ARBA" id="ARBA00022840"/>
    </source>
</evidence>
<dbReference type="Pfam" id="PF14490">
    <property type="entry name" value="HHH_RecD2"/>
    <property type="match status" value="1"/>
</dbReference>
<dbReference type="EC" id="5.6.2.3" evidence="3"/>
<dbReference type="InterPro" id="IPR006345">
    <property type="entry name" value="RecD2"/>
</dbReference>
<dbReference type="InterPro" id="IPR041451">
    <property type="entry name" value="RecD2_SH13"/>
</dbReference>
<keyword evidence="3" id="KW-0347">Helicase</keyword>
<feature type="region of interest" description="Disordered" evidence="4">
    <location>
        <begin position="762"/>
        <end position="788"/>
    </location>
</feature>
<keyword evidence="2 3" id="KW-0067">ATP-binding</keyword>
<evidence type="ECO:0000256" key="3">
    <source>
        <dbReference type="HAMAP-Rule" id="MF_01488"/>
    </source>
</evidence>
<dbReference type="Pfam" id="PF18335">
    <property type="entry name" value="SH3_13"/>
    <property type="match status" value="1"/>
</dbReference>
<dbReference type="EMBL" id="FPKT01000004">
    <property type="protein sequence ID" value="SFZ76831.1"/>
    <property type="molecule type" value="Genomic_DNA"/>
</dbReference>
<feature type="domain" description="AAA+ ATPase" evidence="5">
    <location>
        <begin position="355"/>
        <end position="515"/>
    </location>
</feature>
<dbReference type="Proteomes" id="UP000182665">
    <property type="component" value="Unassembled WGS sequence"/>
</dbReference>
<evidence type="ECO:0000313" key="6">
    <source>
        <dbReference type="EMBL" id="SFZ76831.1"/>
    </source>
</evidence>
<keyword evidence="3" id="KW-0413">Isomerase</keyword>
<dbReference type="InterPro" id="IPR003593">
    <property type="entry name" value="AAA+_ATPase"/>
</dbReference>
<dbReference type="Gene3D" id="3.40.50.300">
    <property type="entry name" value="P-loop containing nucleotide triphosphate hydrolases"/>
    <property type="match status" value="2"/>
</dbReference>
<evidence type="ECO:0000256" key="4">
    <source>
        <dbReference type="SAM" id="MobiDB-lite"/>
    </source>
</evidence>
<reference evidence="6 7" key="1">
    <citation type="submission" date="2016-11" db="EMBL/GenBank/DDBJ databases">
        <authorList>
            <person name="Varghese N."/>
            <person name="Submissions S."/>
        </authorList>
    </citation>
    <scope>NUCLEOTIDE SEQUENCE [LARGE SCALE GENOMIC DNA]</scope>
    <source>
        <strain evidence="6 7">NFIX07</strain>
    </source>
</reference>
<dbReference type="InterPro" id="IPR027785">
    <property type="entry name" value="UvrD-like_helicase_C"/>
</dbReference>
<evidence type="ECO:0000256" key="1">
    <source>
        <dbReference type="ARBA" id="ARBA00022741"/>
    </source>
</evidence>